<proteinExistence type="predicted"/>
<feature type="region of interest" description="Disordered" evidence="1">
    <location>
        <begin position="95"/>
        <end position="138"/>
    </location>
</feature>
<keyword evidence="2" id="KW-1133">Transmembrane helix</keyword>
<name>A0A2U8GH79_9CHLO</name>
<feature type="transmembrane region" description="Helical" evidence="2">
    <location>
        <begin position="71"/>
        <end position="89"/>
    </location>
</feature>
<evidence type="ECO:0000313" key="3">
    <source>
        <dbReference type="EMBL" id="AWI68056.1"/>
    </source>
</evidence>
<keyword evidence="3" id="KW-0934">Plastid</keyword>
<keyword evidence="3" id="KW-0150">Chloroplast</keyword>
<evidence type="ECO:0000256" key="2">
    <source>
        <dbReference type="SAM" id="Phobius"/>
    </source>
</evidence>
<organism evidence="3">
    <name type="scientific">Lacunastrum gracillimum</name>
    <dbReference type="NCBI Taxonomy" id="427913"/>
    <lineage>
        <taxon>Eukaryota</taxon>
        <taxon>Viridiplantae</taxon>
        <taxon>Chlorophyta</taxon>
        <taxon>core chlorophytes</taxon>
        <taxon>Chlorophyceae</taxon>
        <taxon>CS clade</taxon>
        <taxon>Sphaeropleales</taxon>
        <taxon>Hydrodictyaceae</taxon>
        <taxon>Lacunastrum</taxon>
    </lineage>
</organism>
<accession>A0A2U8GH79</accession>
<dbReference type="EMBL" id="MF276976">
    <property type="protein sequence ID" value="AWI68056.1"/>
    <property type="molecule type" value="Genomic_DNA"/>
</dbReference>
<sequence>MAFCSISFHFITSFVSSHSFTLLSSFSSCENFFKLNIILHFNSLAPLSLVHLFGLCFFLTLSFVLSAICSFVFASAFCSFASALLRFFALAEPKRSELKEEGANRSEEPRNQRTEAEVNARNRSKLQSRARKEQARKE</sequence>
<dbReference type="RefSeq" id="YP_009491886.1">
    <property type="nucleotide sequence ID" value="NC_037918.1"/>
</dbReference>
<dbReference type="GeneID" id="36951432"/>
<dbReference type="AlphaFoldDB" id="A0A2U8GH79"/>
<feature type="transmembrane region" description="Helical" evidence="2">
    <location>
        <begin position="44"/>
        <end position="65"/>
    </location>
</feature>
<keyword evidence="2" id="KW-0812">Transmembrane</keyword>
<feature type="compositionally biased region" description="Basic and acidic residues" evidence="1">
    <location>
        <begin position="95"/>
        <end position="120"/>
    </location>
</feature>
<keyword evidence="2" id="KW-0472">Membrane</keyword>
<protein>
    <recommendedName>
        <fullName evidence="4">Transmembrane protein</fullName>
    </recommendedName>
</protein>
<geneLocation type="chloroplast" evidence="3"/>
<evidence type="ECO:0000256" key="1">
    <source>
        <dbReference type="SAM" id="MobiDB-lite"/>
    </source>
</evidence>
<reference evidence="3" key="1">
    <citation type="journal article" date="2018" name="Am. J. Bot.">
        <title>Organellar phylogenomics inform systematics in the green algal family Hydrodictyaceae (Chlorophyceae) and provide clues to the complex evolutionary history of plastid genomes in the green algal tree of life.</title>
        <authorList>
            <person name="McManus H.A."/>
            <person name="Fucikova K."/>
            <person name="Lewis P.O."/>
            <person name="Lewis L.A."/>
            <person name="Karol K.G."/>
        </authorList>
    </citation>
    <scope>NUCLEOTIDE SEQUENCE</scope>
</reference>
<evidence type="ECO:0008006" key="4">
    <source>
        <dbReference type="Google" id="ProtNLM"/>
    </source>
</evidence>